<name>A0ABN6IZG0_9CLOT</name>
<evidence type="ECO:0000256" key="6">
    <source>
        <dbReference type="ARBA" id="ARBA00023136"/>
    </source>
</evidence>
<evidence type="ECO:0000313" key="11">
    <source>
        <dbReference type="EMBL" id="BCZ47514.1"/>
    </source>
</evidence>
<keyword evidence="12" id="KW-1185">Reference proteome</keyword>
<dbReference type="Proteomes" id="UP000824633">
    <property type="component" value="Chromosome"/>
</dbReference>
<evidence type="ECO:0000256" key="2">
    <source>
        <dbReference type="ARBA" id="ARBA00022475"/>
    </source>
</evidence>
<sequence length="708" mass="77957">MKFLIKFNRDKIYIKKLINFFKFNNNITKSDKNSLKYSKLFFNFNKDSISFKVLLRVLPVVIITLLTLTICTYYLGQRVLYSNSKDLISQISNITAQDINDIMTNQIKSVESLANNPFISNPNTSLEDKLKILVNEKKFQKYSDMGIATSDGKLTLTNGAVIDIKDSDYFKKASSGSSYVSEPFLNSLNNSSVIAISAPIRDINNHIDVLVAFKFGDELSNISKKISFLNSGKAFVVNSNGKLLGYSNNSYVQKGKNITDLLKNTDGSNVDDLVNLISLGKSGSKDVVCDDTQQILSYSIVPTTGWCIISTVDKKDLLNTFSSLKIINIILGIISLMLISLTLIFVISKISKDILYVANIMKDFAKGNFSTKIDAKYLNKKSETGIMCNSLGEIQYSLNKSIYTLKSHSSDLNNESSELSSISEELSSLIQTIAKAISEISQGAENQTINLANSTLNLNEFGKRISTITEQVNNVTISSSTIGDKAKKGNIELEALISSIESLNNNFENFTISLNIVTNDIKDINEMTALINNISQQTNLLSLNAAIEAARAGEAGRGFSVVANEIRNLAEMSKDSAQKIYTIVAKVIQNTNEIVINTNNIHTDIKTQTLVVNDTITVFKDISDSVEKMIPTMYSIAKDFVALDSEKDSLVNNISNISSVSEEISATTQEIYASSEELSSASSVVANSAKKVSTLSTELNESFDQFKF</sequence>
<dbReference type="CDD" id="cd12912">
    <property type="entry name" value="PDC2_MCP_like"/>
    <property type="match status" value="1"/>
</dbReference>
<feature type="transmembrane region" description="Helical" evidence="9">
    <location>
        <begin position="326"/>
        <end position="347"/>
    </location>
</feature>
<proteinExistence type="predicted"/>
<protein>
    <submittedName>
        <fullName evidence="11">Methyl-accepting chemotaxis protein</fullName>
    </submittedName>
</protein>
<dbReference type="Gene3D" id="3.30.450.20">
    <property type="entry name" value="PAS domain"/>
    <property type="match status" value="1"/>
</dbReference>
<evidence type="ECO:0000256" key="5">
    <source>
        <dbReference type="ARBA" id="ARBA00022989"/>
    </source>
</evidence>
<evidence type="ECO:0000313" key="12">
    <source>
        <dbReference type="Proteomes" id="UP000824633"/>
    </source>
</evidence>
<dbReference type="SUPFAM" id="SSF58104">
    <property type="entry name" value="Methyl-accepting chemotaxis protein (MCP) signaling domain"/>
    <property type="match status" value="1"/>
</dbReference>
<keyword evidence="2" id="KW-1003">Cell membrane</keyword>
<dbReference type="PROSITE" id="PS50111">
    <property type="entry name" value="CHEMOTAXIS_TRANSDUC_2"/>
    <property type="match status" value="1"/>
</dbReference>
<dbReference type="RefSeq" id="WP_224033848.1">
    <property type="nucleotide sequence ID" value="NZ_AP024849.1"/>
</dbReference>
<comment type="subcellular location">
    <subcellularLocation>
        <location evidence="1">Cell membrane</location>
        <topology evidence="1">Multi-pass membrane protein</topology>
    </subcellularLocation>
</comment>
<evidence type="ECO:0000259" key="10">
    <source>
        <dbReference type="PROSITE" id="PS50111"/>
    </source>
</evidence>
<dbReference type="SMART" id="SM00283">
    <property type="entry name" value="MA"/>
    <property type="match status" value="1"/>
</dbReference>
<evidence type="ECO:0000256" key="3">
    <source>
        <dbReference type="ARBA" id="ARBA00022500"/>
    </source>
</evidence>
<dbReference type="Pfam" id="PF02743">
    <property type="entry name" value="dCache_1"/>
    <property type="match status" value="1"/>
</dbReference>
<evidence type="ECO:0000256" key="1">
    <source>
        <dbReference type="ARBA" id="ARBA00004651"/>
    </source>
</evidence>
<evidence type="ECO:0000256" key="4">
    <source>
        <dbReference type="ARBA" id="ARBA00022692"/>
    </source>
</evidence>
<evidence type="ECO:0000256" key="7">
    <source>
        <dbReference type="ARBA" id="ARBA00023224"/>
    </source>
</evidence>
<feature type="domain" description="Methyl-accepting transducer" evidence="10">
    <location>
        <begin position="422"/>
        <end position="679"/>
    </location>
</feature>
<organism evidence="11 12">
    <name type="scientific">Clostridium gelidum</name>
    <dbReference type="NCBI Taxonomy" id="704125"/>
    <lineage>
        <taxon>Bacteria</taxon>
        <taxon>Bacillati</taxon>
        <taxon>Bacillota</taxon>
        <taxon>Clostridia</taxon>
        <taxon>Eubacteriales</taxon>
        <taxon>Clostridiaceae</taxon>
        <taxon>Clostridium</taxon>
    </lineage>
</organism>
<keyword evidence="5 9" id="KW-1133">Transmembrane helix</keyword>
<dbReference type="Gene3D" id="1.10.287.950">
    <property type="entry name" value="Methyl-accepting chemotaxis protein"/>
    <property type="match status" value="1"/>
</dbReference>
<keyword evidence="3" id="KW-0145">Chemotaxis</keyword>
<gene>
    <name evidence="11" type="ORF">psyc5s11_35810</name>
</gene>
<feature type="transmembrane region" description="Helical" evidence="9">
    <location>
        <begin position="53"/>
        <end position="75"/>
    </location>
</feature>
<dbReference type="InterPro" id="IPR004089">
    <property type="entry name" value="MCPsignal_dom"/>
</dbReference>
<dbReference type="Pfam" id="PF00015">
    <property type="entry name" value="MCPsignal"/>
    <property type="match status" value="1"/>
</dbReference>
<keyword evidence="4 9" id="KW-0812">Transmembrane</keyword>
<dbReference type="PANTHER" id="PTHR32089:SF112">
    <property type="entry name" value="LYSOZYME-LIKE PROTEIN-RELATED"/>
    <property type="match status" value="1"/>
</dbReference>
<keyword evidence="7 8" id="KW-0807">Transducer</keyword>
<keyword evidence="6 9" id="KW-0472">Membrane</keyword>
<dbReference type="PANTHER" id="PTHR32089">
    <property type="entry name" value="METHYL-ACCEPTING CHEMOTAXIS PROTEIN MCPB"/>
    <property type="match status" value="1"/>
</dbReference>
<evidence type="ECO:0000256" key="8">
    <source>
        <dbReference type="PROSITE-ProRule" id="PRU00284"/>
    </source>
</evidence>
<dbReference type="InterPro" id="IPR033479">
    <property type="entry name" value="dCache_1"/>
</dbReference>
<accession>A0ABN6IZG0</accession>
<dbReference type="CDD" id="cd12914">
    <property type="entry name" value="PDC1_DGC_like"/>
    <property type="match status" value="1"/>
</dbReference>
<reference evidence="12" key="1">
    <citation type="submission" date="2021-07" db="EMBL/GenBank/DDBJ databases">
        <title>Complete genome sequencing of a Clostridium isolate.</title>
        <authorList>
            <person name="Ueki A."/>
            <person name="Tonouchi A."/>
        </authorList>
    </citation>
    <scope>NUCLEOTIDE SEQUENCE [LARGE SCALE GENOMIC DNA]</scope>
    <source>
        <strain evidence="12">C5S11</strain>
    </source>
</reference>
<dbReference type="Gene3D" id="6.10.340.10">
    <property type="match status" value="1"/>
</dbReference>
<dbReference type="EMBL" id="AP024849">
    <property type="protein sequence ID" value="BCZ47514.1"/>
    <property type="molecule type" value="Genomic_DNA"/>
</dbReference>
<evidence type="ECO:0000256" key="9">
    <source>
        <dbReference type="SAM" id="Phobius"/>
    </source>
</evidence>